<dbReference type="PANTHER" id="PTHR11705">
    <property type="entry name" value="PROTEASE FAMILY M14 CARBOXYPEPTIDASE A,B"/>
    <property type="match status" value="1"/>
</dbReference>
<dbReference type="PANTHER" id="PTHR11705:SF149">
    <property type="entry name" value="SHKT DOMAIN-CONTAINING PROTEIN"/>
    <property type="match status" value="1"/>
</dbReference>
<accession>A0A915N724</accession>
<evidence type="ECO:0000313" key="14">
    <source>
        <dbReference type="WBParaSite" id="scaffold8904_cov274.g13475"/>
    </source>
</evidence>
<evidence type="ECO:0000256" key="3">
    <source>
        <dbReference type="ARBA" id="ARBA00022645"/>
    </source>
</evidence>
<dbReference type="GO" id="GO:0005615">
    <property type="term" value="C:extracellular space"/>
    <property type="evidence" value="ECO:0007669"/>
    <property type="project" value="TreeGrafter"/>
</dbReference>
<dbReference type="PROSITE" id="PS52035">
    <property type="entry name" value="PEPTIDASE_M14"/>
    <property type="match status" value="1"/>
</dbReference>
<keyword evidence="13" id="KW-1185">Reference proteome</keyword>
<dbReference type="InterPro" id="IPR000834">
    <property type="entry name" value="Peptidase_M14"/>
</dbReference>
<dbReference type="Gene3D" id="3.40.630.10">
    <property type="entry name" value="Zn peptidases"/>
    <property type="match status" value="1"/>
</dbReference>
<dbReference type="GO" id="GO:0006508">
    <property type="term" value="P:proteolysis"/>
    <property type="evidence" value="ECO:0007669"/>
    <property type="project" value="UniProtKB-KW"/>
</dbReference>
<dbReference type="InterPro" id="IPR057246">
    <property type="entry name" value="CARBOXYPEPT_ZN_1"/>
</dbReference>
<dbReference type="Pfam" id="PF00246">
    <property type="entry name" value="Peptidase_M14"/>
    <property type="match status" value="1"/>
</dbReference>
<keyword evidence="10" id="KW-1015">Disulfide bond</keyword>
<evidence type="ECO:0000256" key="9">
    <source>
        <dbReference type="ARBA" id="ARBA00023049"/>
    </source>
</evidence>
<dbReference type="SUPFAM" id="SSF54897">
    <property type="entry name" value="Protease propeptides/inhibitors"/>
    <property type="match status" value="1"/>
</dbReference>
<evidence type="ECO:0000313" key="13">
    <source>
        <dbReference type="Proteomes" id="UP000887561"/>
    </source>
</evidence>
<evidence type="ECO:0000256" key="8">
    <source>
        <dbReference type="ARBA" id="ARBA00022833"/>
    </source>
</evidence>
<dbReference type="InterPro" id="IPR036990">
    <property type="entry name" value="M14A-like_propep"/>
</dbReference>
<dbReference type="PROSITE" id="PS00132">
    <property type="entry name" value="CARBOXYPEPT_ZN_1"/>
    <property type="match status" value="1"/>
</dbReference>
<evidence type="ECO:0000256" key="5">
    <source>
        <dbReference type="ARBA" id="ARBA00022723"/>
    </source>
</evidence>
<evidence type="ECO:0000256" key="6">
    <source>
        <dbReference type="ARBA" id="ARBA00022729"/>
    </source>
</evidence>
<dbReference type="InterPro" id="IPR003146">
    <property type="entry name" value="M14A_act_pep"/>
</dbReference>
<dbReference type="Proteomes" id="UP000887561">
    <property type="component" value="Unplaced"/>
</dbReference>
<dbReference type="FunFam" id="3.40.630.10:FF:000084">
    <property type="entry name" value="Carboxypeptidase B2"/>
    <property type="match status" value="1"/>
</dbReference>
<organism evidence="13 14">
    <name type="scientific">Meloidogyne javanica</name>
    <name type="common">Root-knot nematode worm</name>
    <dbReference type="NCBI Taxonomy" id="6303"/>
    <lineage>
        <taxon>Eukaryota</taxon>
        <taxon>Metazoa</taxon>
        <taxon>Ecdysozoa</taxon>
        <taxon>Nematoda</taxon>
        <taxon>Chromadorea</taxon>
        <taxon>Rhabditida</taxon>
        <taxon>Tylenchina</taxon>
        <taxon>Tylenchomorpha</taxon>
        <taxon>Tylenchoidea</taxon>
        <taxon>Meloidogynidae</taxon>
        <taxon>Meloidogyninae</taxon>
        <taxon>Meloidogyne</taxon>
        <taxon>Meloidogyne incognita group</taxon>
    </lineage>
</organism>
<proteinExistence type="inferred from homology"/>
<dbReference type="Pfam" id="PF02244">
    <property type="entry name" value="Propep_M14"/>
    <property type="match status" value="1"/>
</dbReference>
<evidence type="ECO:0000259" key="12">
    <source>
        <dbReference type="PROSITE" id="PS52035"/>
    </source>
</evidence>
<keyword evidence="5" id="KW-0479">Metal-binding</keyword>
<keyword evidence="7" id="KW-0378">Hydrolase</keyword>
<sequence>MNEFINNSVKLDFWKEPSNIGEDTHVMVAKGPILNDFLNRLNKYNLNIQIMIEDVNEDDPFINSSPRLKKATNLGRFSLGKYKSFADIIHYLNALAVNYPNRVTVQPIGSTHEGRQIPLIKIGTNNNLIGKPAIWIDGGIHAREWVSPAVVLFMIDQLVIGYDTQPLIKQFVDQLDWFIVPLLNPDGYEYSRSSSDPEIRLWRKNRSPTQCTQINT</sequence>
<comment type="caution">
    <text evidence="11">Lacks conserved residue(s) required for the propagation of feature annotation.</text>
</comment>
<dbReference type="PRINTS" id="PR00765">
    <property type="entry name" value="CRBOXYPTASEA"/>
</dbReference>
<evidence type="ECO:0000256" key="10">
    <source>
        <dbReference type="ARBA" id="ARBA00023157"/>
    </source>
</evidence>
<keyword evidence="9" id="KW-0482">Metalloprotease</keyword>
<dbReference type="SUPFAM" id="SSF53187">
    <property type="entry name" value="Zn-dependent exopeptidases"/>
    <property type="match status" value="1"/>
</dbReference>
<feature type="domain" description="Peptidase M14" evidence="12">
    <location>
        <begin position="81"/>
        <end position="216"/>
    </location>
</feature>
<evidence type="ECO:0000256" key="4">
    <source>
        <dbReference type="ARBA" id="ARBA00022670"/>
    </source>
</evidence>
<comment type="similarity">
    <text evidence="2 11">Belongs to the peptidase M14 family.</text>
</comment>
<evidence type="ECO:0000256" key="1">
    <source>
        <dbReference type="ARBA" id="ARBA00001947"/>
    </source>
</evidence>
<evidence type="ECO:0000256" key="2">
    <source>
        <dbReference type="ARBA" id="ARBA00005988"/>
    </source>
</evidence>
<dbReference type="WBParaSite" id="scaffold8904_cov274.g13475">
    <property type="protein sequence ID" value="scaffold8904_cov274.g13475"/>
    <property type="gene ID" value="scaffold8904_cov274.g13475"/>
</dbReference>
<evidence type="ECO:0000256" key="11">
    <source>
        <dbReference type="PROSITE-ProRule" id="PRU01379"/>
    </source>
</evidence>
<reference evidence="14" key="1">
    <citation type="submission" date="2022-11" db="UniProtKB">
        <authorList>
            <consortium name="WormBaseParasite"/>
        </authorList>
    </citation>
    <scope>IDENTIFICATION</scope>
</reference>
<comment type="cofactor">
    <cofactor evidence="1">
        <name>Zn(2+)</name>
        <dbReference type="ChEBI" id="CHEBI:29105"/>
    </cofactor>
</comment>
<keyword evidence="6" id="KW-0732">Signal</keyword>
<keyword evidence="8" id="KW-0862">Zinc</keyword>
<dbReference type="AlphaFoldDB" id="A0A915N724"/>
<dbReference type="SMART" id="SM00631">
    <property type="entry name" value="Zn_pept"/>
    <property type="match status" value="1"/>
</dbReference>
<dbReference type="Gene3D" id="3.30.70.340">
    <property type="entry name" value="Metallocarboxypeptidase-like"/>
    <property type="match status" value="1"/>
</dbReference>
<dbReference type="GO" id="GO:0008270">
    <property type="term" value="F:zinc ion binding"/>
    <property type="evidence" value="ECO:0007669"/>
    <property type="project" value="InterPro"/>
</dbReference>
<protein>
    <submittedName>
        <fullName evidence="14">Peptidase M14 carboxypeptidase A domain-containing protein</fullName>
    </submittedName>
</protein>
<keyword evidence="3" id="KW-0121">Carboxypeptidase</keyword>
<name>A0A915N724_MELJA</name>
<dbReference type="GO" id="GO:0004181">
    <property type="term" value="F:metallocarboxypeptidase activity"/>
    <property type="evidence" value="ECO:0007669"/>
    <property type="project" value="InterPro"/>
</dbReference>
<keyword evidence="4" id="KW-0645">Protease</keyword>
<evidence type="ECO:0000256" key="7">
    <source>
        <dbReference type="ARBA" id="ARBA00022801"/>
    </source>
</evidence>